<evidence type="ECO:0000313" key="4">
    <source>
        <dbReference type="Proteomes" id="UP001333818"/>
    </source>
</evidence>
<evidence type="ECO:0000256" key="1">
    <source>
        <dbReference type="SAM" id="MobiDB-lite"/>
    </source>
</evidence>
<accession>A0AAW9Q833</accession>
<dbReference type="PANTHER" id="PTHR33352">
    <property type="entry name" value="SLR1095 PROTEIN"/>
    <property type="match status" value="1"/>
</dbReference>
<feature type="domain" description="Putative restriction endonuclease" evidence="2">
    <location>
        <begin position="39"/>
        <end position="160"/>
    </location>
</feature>
<organism evidence="3 4">
    <name type="scientific">Tumidithrix elongata BACA0141</name>
    <dbReference type="NCBI Taxonomy" id="2716417"/>
    <lineage>
        <taxon>Bacteria</taxon>
        <taxon>Bacillati</taxon>
        <taxon>Cyanobacteriota</taxon>
        <taxon>Cyanophyceae</taxon>
        <taxon>Pseudanabaenales</taxon>
        <taxon>Pseudanabaenaceae</taxon>
        <taxon>Tumidithrix</taxon>
        <taxon>Tumidithrix elongata</taxon>
    </lineage>
</organism>
<keyword evidence="3" id="KW-0255">Endonuclease</keyword>
<dbReference type="Proteomes" id="UP001333818">
    <property type="component" value="Unassembled WGS sequence"/>
</dbReference>
<feature type="region of interest" description="Disordered" evidence="1">
    <location>
        <begin position="1"/>
        <end position="23"/>
    </location>
</feature>
<dbReference type="RefSeq" id="WP_330485212.1">
    <property type="nucleotide sequence ID" value="NZ_JAZBJZ010000093.1"/>
</dbReference>
<dbReference type="PANTHER" id="PTHR33352:SF3">
    <property type="entry name" value="SLR1612 PROTEIN"/>
    <property type="match status" value="1"/>
</dbReference>
<keyword evidence="4" id="KW-1185">Reference proteome</keyword>
<evidence type="ECO:0000259" key="2">
    <source>
        <dbReference type="Pfam" id="PF05685"/>
    </source>
</evidence>
<dbReference type="InterPro" id="IPR008538">
    <property type="entry name" value="Uma2"/>
</dbReference>
<proteinExistence type="predicted"/>
<keyword evidence="3" id="KW-0540">Nuclease</keyword>
<keyword evidence="3" id="KW-0378">Hydrolase</keyword>
<dbReference type="GO" id="GO:0004519">
    <property type="term" value="F:endonuclease activity"/>
    <property type="evidence" value="ECO:0007669"/>
    <property type="project" value="UniProtKB-KW"/>
</dbReference>
<comment type="caution">
    <text evidence="3">The sequence shown here is derived from an EMBL/GenBank/DDBJ whole genome shotgun (WGS) entry which is preliminary data.</text>
</comment>
<dbReference type="InterPro" id="IPR011335">
    <property type="entry name" value="Restrct_endonuc-II-like"/>
</dbReference>
<dbReference type="SUPFAM" id="SSF52980">
    <property type="entry name" value="Restriction endonuclease-like"/>
    <property type="match status" value="1"/>
</dbReference>
<sequence>MLQIDRSHLPTSDELISSDDTPVDNEDQNFIPNVLLFLLEYIWESRDDWYFGVDMGIYHTTGLNPKVPIVPDGFLSLGVERRKGGGSRKSYVVWEEQDIVPMFVLEVVSQTPGGEYDEKLSIYTKLGVKYYAIYNPKFWRRDGHLPLEVYKLVEGVYQLQLGEPFFMPEIGLGIGRCVLPNDRLKREVLSWFDERGDRYLSAEECERQRTEHERLAKEQALQRAEWLEALLRSQGINPNRLPE</sequence>
<dbReference type="EMBL" id="JAZBJZ010000093">
    <property type="protein sequence ID" value="MEE3718776.1"/>
    <property type="molecule type" value="Genomic_DNA"/>
</dbReference>
<name>A0AAW9Q833_9CYAN</name>
<evidence type="ECO:0000313" key="3">
    <source>
        <dbReference type="EMBL" id="MEE3718776.1"/>
    </source>
</evidence>
<dbReference type="AlphaFoldDB" id="A0AAW9Q833"/>
<gene>
    <name evidence="3" type="ORF">V2H45_18700</name>
</gene>
<dbReference type="Pfam" id="PF05685">
    <property type="entry name" value="Uma2"/>
    <property type="match status" value="1"/>
</dbReference>
<protein>
    <submittedName>
        <fullName evidence="3">Uma2 family endonuclease</fullName>
    </submittedName>
</protein>
<reference evidence="3" key="1">
    <citation type="submission" date="2024-01" db="EMBL/GenBank/DDBJ databases">
        <title>Bank of Algae and Cyanobacteria of the Azores (BACA) strain genomes.</title>
        <authorList>
            <person name="Luz R."/>
            <person name="Cordeiro R."/>
            <person name="Fonseca A."/>
            <person name="Goncalves V."/>
        </authorList>
    </citation>
    <scope>NUCLEOTIDE SEQUENCE</scope>
    <source>
        <strain evidence="3">BACA0141</strain>
    </source>
</reference>